<name>A0A0F9R7W1_9ZZZZ</name>
<comment type="caution">
    <text evidence="1">The sequence shown here is derived from an EMBL/GenBank/DDBJ whole genome shotgun (WGS) entry which is preliminary data.</text>
</comment>
<dbReference type="AlphaFoldDB" id="A0A0F9R7W1"/>
<sequence>MVNRNKYIMVDAEELQHAKDLQKLYIKTHLGDKYLLLEERGVPEEDIIARLGKQMAPMGLIVDFAVKRAIEGINNNGSIYHKIF</sequence>
<proteinExistence type="predicted"/>
<organism evidence="1">
    <name type="scientific">marine sediment metagenome</name>
    <dbReference type="NCBI Taxonomy" id="412755"/>
    <lineage>
        <taxon>unclassified sequences</taxon>
        <taxon>metagenomes</taxon>
        <taxon>ecological metagenomes</taxon>
    </lineage>
</organism>
<evidence type="ECO:0000313" key="1">
    <source>
        <dbReference type="EMBL" id="KKN21311.1"/>
    </source>
</evidence>
<gene>
    <name evidence="1" type="ORF">LCGC14_0926530</name>
</gene>
<accession>A0A0F9R7W1</accession>
<dbReference type="EMBL" id="LAZR01003158">
    <property type="protein sequence ID" value="KKN21311.1"/>
    <property type="molecule type" value="Genomic_DNA"/>
</dbReference>
<protein>
    <submittedName>
        <fullName evidence="1">Uncharacterized protein</fullName>
    </submittedName>
</protein>
<reference evidence="1" key="1">
    <citation type="journal article" date="2015" name="Nature">
        <title>Complex archaea that bridge the gap between prokaryotes and eukaryotes.</title>
        <authorList>
            <person name="Spang A."/>
            <person name="Saw J.H."/>
            <person name="Jorgensen S.L."/>
            <person name="Zaremba-Niedzwiedzka K."/>
            <person name="Martijn J."/>
            <person name="Lind A.E."/>
            <person name="van Eijk R."/>
            <person name="Schleper C."/>
            <person name="Guy L."/>
            <person name="Ettema T.J."/>
        </authorList>
    </citation>
    <scope>NUCLEOTIDE SEQUENCE</scope>
</reference>